<dbReference type="PANTHER" id="PTHR34049">
    <property type="entry name" value="F-BOX PROTEIN SKIP27"/>
    <property type="match status" value="1"/>
</dbReference>
<dbReference type="Proteomes" id="UP000734854">
    <property type="component" value="Unassembled WGS sequence"/>
</dbReference>
<comment type="caution">
    <text evidence="2">The sequence shown here is derived from an EMBL/GenBank/DDBJ whole genome shotgun (WGS) entry which is preliminary data.</text>
</comment>
<dbReference type="EMBL" id="JACMSC010000022">
    <property type="protein sequence ID" value="KAG6469278.1"/>
    <property type="molecule type" value="Genomic_DNA"/>
</dbReference>
<name>A0A8J5BX09_ZINOF</name>
<evidence type="ECO:0000313" key="3">
    <source>
        <dbReference type="Proteomes" id="UP000734854"/>
    </source>
</evidence>
<feature type="region of interest" description="Disordered" evidence="1">
    <location>
        <begin position="51"/>
        <end position="70"/>
    </location>
</feature>
<proteinExistence type="predicted"/>
<gene>
    <name evidence="2" type="ORF">ZIOFF_073985</name>
</gene>
<organism evidence="2 3">
    <name type="scientific">Zingiber officinale</name>
    <name type="common">Ginger</name>
    <name type="synonym">Amomum zingiber</name>
    <dbReference type="NCBI Taxonomy" id="94328"/>
    <lineage>
        <taxon>Eukaryota</taxon>
        <taxon>Viridiplantae</taxon>
        <taxon>Streptophyta</taxon>
        <taxon>Embryophyta</taxon>
        <taxon>Tracheophyta</taxon>
        <taxon>Spermatophyta</taxon>
        <taxon>Magnoliopsida</taxon>
        <taxon>Liliopsida</taxon>
        <taxon>Zingiberales</taxon>
        <taxon>Zingiberaceae</taxon>
        <taxon>Zingiber</taxon>
    </lineage>
</organism>
<evidence type="ECO:0000313" key="2">
    <source>
        <dbReference type="EMBL" id="KAG6469278.1"/>
    </source>
</evidence>
<protein>
    <submittedName>
        <fullName evidence="2">Uncharacterized protein</fullName>
    </submittedName>
</protein>
<dbReference type="PANTHER" id="PTHR34049:SF1">
    <property type="entry name" value="F-BOX PROTEIN SKIP27"/>
    <property type="match status" value="1"/>
</dbReference>
<accession>A0A8J5BX09</accession>
<dbReference type="AlphaFoldDB" id="A0A8J5BX09"/>
<dbReference type="InterPro" id="IPR045286">
    <property type="entry name" value="FBS1-like"/>
</dbReference>
<keyword evidence="3" id="KW-1185">Reference proteome</keyword>
<sequence>MSARDSQEAESPSPVCSNYLGSAEESIPAGVKFVRSTSTLGRKRVVLSKSADFSPHCGSSSSSKKLCRRSTMERSNHLEALPLDVLTSIAKEMHFAFATPISNRVSKEDADGHEEEAPNAPIRQRVTRSRLSALSLSSITAVLFPSRVDE</sequence>
<feature type="region of interest" description="Disordered" evidence="1">
    <location>
        <begin position="103"/>
        <end position="124"/>
    </location>
</feature>
<reference evidence="2 3" key="1">
    <citation type="submission" date="2020-08" db="EMBL/GenBank/DDBJ databases">
        <title>Plant Genome Project.</title>
        <authorList>
            <person name="Zhang R.-G."/>
        </authorList>
    </citation>
    <scope>NUCLEOTIDE SEQUENCE [LARGE SCALE GENOMIC DNA]</scope>
    <source>
        <tissue evidence="2">Rhizome</tissue>
    </source>
</reference>
<evidence type="ECO:0000256" key="1">
    <source>
        <dbReference type="SAM" id="MobiDB-lite"/>
    </source>
</evidence>